<feature type="region of interest" description="Disordered" evidence="1">
    <location>
        <begin position="1"/>
        <end position="22"/>
    </location>
</feature>
<reference evidence="2 3" key="2">
    <citation type="submission" date="2020-08" db="EMBL/GenBank/DDBJ databases">
        <title>The Agave Microbiome: Exploring the role of microbial communities in plant adaptations to desert environments.</title>
        <authorList>
            <person name="Partida-Martinez L.P."/>
        </authorList>
    </citation>
    <scope>NUCLEOTIDE SEQUENCE [LARGE SCALE GENOMIC DNA]</scope>
    <source>
        <strain evidence="2 3">AT2.17</strain>
    </source>
</reference>
<gene>
    <name evidence="2" type="ORF">F4692_003870</name>
</gene>
<protein>
    <submittedName>
        <fullName evidence="2">Uncharacterized protein</fullName>
    </submittedName>
</protein>
<comment type="caution">
    <text evidence="2">The sequence shown here is derived from an EMBL/GenBank/DDBJ whole genome shotgun (WGS) entry which is preliminary data.</text>
</comment>
<proteinExistence type="predicted"/>
<dbReference type="RefSeq" id="WP_179621341.1">
    <property type="nucleotide sequence ID" value="NZ_JACCBW010000005.1"/>
</dbReference>
<dbReference type="Proteomes" id="UP000549911">
    <property type="component" value="Unassembled WGS sequence"/>
</dbReference>
<evidence type="ECO:0000313" key="2">
    <source>
        <dbReference type="EMBL" id="NYE38720.1"/>
    </source>
</evidence>
<name>A0A7Y9H6D0_9ACTN</name>
<dbReference type="EMBL" id="JACCBW010000005">
    <property type="protein sequence ID" value="NYE38720.1"/>
    <property type="molecule type" value="Genomic_DNA"/>
</dbReference>
<keyword evidence="3" id="KW-1185">Reference proteome</keyword>
<reference evidence="2 3" key="1">
    <citation type="submission" date="2020-07" db="EMBL/GenBank/DDBJ databases">
        <authorList>
            <person name="Partida-Martinez L."/>
            <person name="Huntemann M."/>
            <person name="Clum A."/>
            <person name="Wang J."/>
            <person name="Palaniappan K."/>
            <person name="Ritter S."/>
            <person name="Chen I.-M."/>
            <person name="Stamatis D."/>
            <person name="Reddy T."/>
            <person name="O'Malley R."/>
            <person name="Daum C."/>
            <person name="Shapiro N."/>
            <person name="Ivanova N."/>
            <person name="Kyrpides N."/>
            <person name="Woyke T."/>
        </authorList>
    </citation>
    <scope>NUCLEOTIDE SEQUENCE [LARGE SCALE GENOMIC DNA]</scope>
    <source>
        <strain evidence="2 3">AT2.17</strain>
    </source>
</reference>
<accession>A0A7Y9H6D0</accession>
<evidence type="ECO:0000256" key="1">
    <source>
        <dbReference type="SAM" id="MobiDB-lite"/>
    </source>
</evidence>
<evidence type="ECO:0000313" key="3">
    <source>
        <dbReference type="Proteomes" id="UP000549911"/>
    </source>
</evidence>
<dbReference type="AlphaFoldDB" id="A0A7Y9H6D0"/>
<sequence>MSWQPHPEGETGPEDQFLSFTGDRSSAARLRANLTRIAEDHPGTALASRLAEVQAGRRPIRDLADDPEFAEVIATGIDDYRSYVASLTPEERATMVADAVDANRADVERRDR</sequence>
<organism evidence="2 3">
    <name type="scientific">Nocardioides cavernae</name>
    <dbReference type="NCBI Taxonomy" id="1921566"/>
    <lineage>
        <taxon>Bacteria</taxon>
        <taxon>Bacillati</taxon>
        <taxon>Actinomycetota</taxon>
        <taxon>Actinomycetes</taxon>
        <taxon>Propionibacteriales</taxon>
        <taxon>Nocardioidaceae</taxon>
        <taxon>Nocardioides</taxon>
    </lineage>
</organism>